<dbReference type="GO" id="GO:0004518">
    <property type="term" value="F:nuclease activity"/>
    <property type="evidence" value="ECO:0007669"/>
    <property type="project" value="InterPro"/>
</dbReference>
<organism evidence="4 5">
    <name type="scientific">Seriola dumerili</name>
    <name type="common">Greater amberjack</name>
    <name type="synonym">Caranx dumerili</name>
    <dbReference type="NCBI Taxonomy" id="41447"/>
    <lineage>
        <taxon>Eukaryota</taxon>
        <taxon>Metazoa</taxon>
        <taxon>Chordata</taxon>
        <taxon>Craniata</taxon>
        <taxon>Vertebrata</taxon>
        <taxon>Euteleostomi</taxon>
        <taxon>Actinopterygii</taxon>
        <taxon>Neopterygii</taxon>
        <taxon>Teleostei</taxon>
        <taxon>Neoteleostei</taxon>
        <taxon>Acanthomorphata</taxon>
        <taxon>Carangaria</taxon>
        <taxon>Carangiformes</taxon>
        <taxon>Carangidae</taxon>
        <taxon>Seriola</taxon>
    </lineage>
</organism>
<dbReference type="InterPro" id="IPR039436">
    <property type="entry name" value="Asteroid_dom"/>
</dbReference>
<keyword evidence="5" id="KW-1185">Reference proteome</keyword>
<gene>
    <name evidence="4" type="primary">ASTE1</name>
</gene>
<evidence type="ECO:0000256" key="1">
    <source>
        <dbReference type="ARBA" id="ARBA00007398"/>
    </source>
</evidence>
<dbReference type="GeneTree" id="ENSGT00390000010145"/>
<evidence type="ECO:0000259" key="3">
    <source>
        <dbReference type="SMART" id="SM00485"/>
    </source>
</evidence>
<comment type="similarity">
    <text evidence="1">Belongs to the asteroid family.</text>
</comment>
<sequence>MGVQGLATLLENYGKIYREVRFMKSRLVIDGCNLLYLMYFNSGLDENHGGEYAAFEEQIEKFVSALRDCGIMPYVVLDGGTDSTDKKLDTLLQRAESRIKKAHQAAVEGRKQHILPLLTKMVFKQTLARLEVPVAQCYGEADQQIAALANEWKCPVLSNDSDFYIFDLPAGLLPISHFRWEAVEQSGSQRYIPCKSYKTSSFCIVFNVQPKLLPTLAALAGNDYVKLRRMETPINWAQFDTTGSETQSRLEGLLCWLKGFTTPEEALEAAVGLMEGLNTKRKAEVKNSLNLGMEEYKLPPTYLSRFFIHGIAPPLPVVEKVAVPIPDWIRLPLMQVRLTADVLDVLQLQRMSLGVCVDHKDTPTANLTSRPLRQVMYGLLLGGGTPLQVEERDREGLQMKFNLVPPAFRGVAQRLVLNSLNKAELSERLQLLLDSLQVTEACLSRLPPQLRLPVAVICFWLQSARPRPDEKLLKALLLGLSVRDPLRHTTALQTEDHRCKRHLDLTAVHAFNQWQVCMKDSIHLNQLLGFPLPEPQVSRLYQGVLVHELVHRMRTTGKVKAFLKSDRSSVRQYRTMLTVVHQFHAQRVSTPSESHNEAAAPRQRRPLDDLTANLQQLFLQYDDEEAATEINSAVRAQQELHLDELVSVKTRYRTKERNNRSHNLELARKEESRGWDLL</sequence>
<reference evidence="4" key="2">
    <citation type="submission" date="2025-09" db="UniProtKB">
        <authorList>
            <consortium name="Ensembl"/>
        </authorList>
    </citation>
    <scope>IDENTIFICATION</scope>
</reference>
<dbReference type="Pfam" id="PF12813">
    <property type="entry name" value="XPG_I_2"/>
    <property type="match status" value="1"/>
</dbReference>
<feature type="region of interest" description="Disordered" evidence="2">
    <location>
        <begin position="654"/>
        <end position="678"/>
    </location>
</feature>
<dbReference type="SUPFAM" id="SSF88723">
    <property type="entry name" value="PIN domain-like"/>
    <property type="match status" value="1"/>
</dbReference>
<dbReference type="PANTHER" id="PTHR15665:SF1">
    <property type="entry name" value="PROTEIN ASTEROID HOMOLOG 1"/>
    <property type="match status" value="1"/>
</dbReference>
<dbReference type="Pfam" id="PF00752">
    <property type="entry name" value="XPG_N"/>
    <property type="match status" value="1"/>
</dbReference>
<dbReference type="Ensembl" id="ENSSDUT00000030003.1">
    <property type="protein sequence ID" value="ENSSDUP00000029504.1"/>
    <property type="gene ID" value="ENSSDUG00000021268.1"/>
</dbReference>
<dbReference type="InterPro" id="IPR029060">
    <property type="entry name" value="PIN-like_dom_sf"/>
</dbReference>
<accession>A0A3B4VFU8</accession>
<feature type="domain" description="XPG N-terminal" evidence="3">
    <location>
        <begin position="1"/>
        <end position="101"/>
    </location>
</feature>
<evidence type="ECO:0000313" key="4">
    <source>
        <dbReference type="Ensembl" id="ENSSDUP00000029504.1"/>
    </source>
</evidence>
<protein>
    <submittedName>
        <fullName evidence="4">Protein asteroid homolog 1-like</fullName>
    </submittedName>
</protein>
<dbReference type="STRING" id="41447.ENSSDUP00000029504"/>
<dbReference type="AlphaFoldDB" id="A0A3B4VFU8"/>
<dbReference type="PANTHER" id="PTHR15665">
    <property type="entry name" value="ASTEROID PROTEIN"/>
    <property type="match status" value="1"/>
</dbReference>
<dbReference type="InterPro" id="IPR006085">
    <property type="entry name" value="XPG_DNA_repair_N"/>
</dbReference>
<dbReference type="SMART" id="SM00485">
    <property type="entry name" value="XPGN"/>
    <property type="match status" value="1"/>
</dbReference>
<name>A0A3B4VFU8_SERDU</name>
<dbReference type="Proteomes" id="UP000261420">
    <property type="component" value="Unplaced"/>
</dbReference>
<evidence type="ECO:0000313" key="5">
    <source>
        <dbReference type="Proteomes" id="UP000261420"/>
    </source>
</evidence>
<dbReference type="Gene3D" id="3.40.50.1010">
    <property type="entry name" value="5'-nuclease"/>
    <property type="match status" value="1"/>
</dbReference>
<proteinExistence type="inferred from homology"/>
<dbReference type="OMA" id="DARCWYE"/>
<evidence type="ECO:0000256" key="2">
    <source>
        <dbReference type="SAM" id="MobiDB-lite"/>
    </source>
</evidence>
<reference evidence="4" key="1">
    <citation type="submission" date="2025-08" db="UniProtKB">
        <authorList>
            <consortium name="Ensembl"/>
        </authorList>
    </citation>
    <scope>IDENTIFICATION</scope>
</reference>
<dbReference type="InterPro" id="IPR026832">
    <property type="entry name" value="Asteroid"/>
</dbReference>